<accession>A0A5B7EEI6</accession>
<dbReference type="Proteomes" id="UP000324222">
    <property type="component" value="Unassembled WGS sequence"/>
</dbReference>
<keyword evidence="3" id="KW-1185">Reference proteome</keyword>
<evidence type="ECO:0000256" key="1">
    <source>
        <dbReference type="SAM" id="MobiDB-lite"/>
    </source>
</evidence>
<name>A0A5B7EEI6_PORTR</name>
<organism evidence="2 3">
    <name type="scientific">Portunus trituberculatus</name>
    <name type="common">Swimming crab</name>
    <name type="synonym">Neptunus trituberculatus</name>
    <dbReference type="NCBI Taxonomy" id="210409"/>
    <lineage>
        <taxon>Eukaryota</taxon>
        <taxon>Metazoa</taxon>
        <taxon>Ecdysozoa</taxon>
        <taxon>Arthropoda</taxon>
        <taxon>Crustacea</taxon>
        <taxon>Multicrustacea</taxon>
        <taxon>Malacostraca</taxon>
        <taxon>Eumalacostraca</taxon>
        <taxon>Eucarida</taxon>
        <taxon>Decapoda</taxon>
        <taxon>Pleocyemata</taxon>
        <taxon>Brachyura</taxon>
        <taxon>Eubrachyura</taxon>
        <taxon>Portunoidea</taxon>
        <taxon>Portunidae</taxon>
        <taxon>Portuninae</taxon>
        <taxon>Portunus</taxon>
    </lineage>
</organism>
<dbReference type="AlphaFoldDB" id="A0A5B7EEI6"/>
<comment type="caution">
    <text evidence="2">The sequence shown here is derived from an EMBL/GenBank/DDBJ whole genome shotgun (WGS) entry which is preliminary data.</text>
</comment>
<feature type="region of interest" description="Disordered" evidence="1">
    <location>
        <begin position="1"/>
        <end position="33"/>
    </location>
</feature>
<protein>
    <submittedName>
        <fullName evidence="2">Uncharacterized protein</fullName>
    </submittedName>
</protein>
<dbReference type="EMBL" id="VSRR010002522">
    <property type="protein sequence ID" value="MPC31878.1"/>
    <property type="molecule type" value="Genomic_DNA"/>
</dbReference>
<reference evidence="2 3" key="1">
    <citation type="submission" date="2019-05" db="EMBL/GenBank/DDBJ databases">
        <title>Another draft genome of Portunus trituberculatus and its Hox gene families provides insights of decapod evolution.</title>
        <authorList>
            <person name="Jeong J.-H."/>
            <person name="Song I."/>
            <person name="Kim S."/>
            <person name="Choi T."/>
            <person name="Kim D."/>
            <person name="Ryu S."/>
            <person name="Kim W."/>
        </authorList>
    </citation>
    <scope>NUCLEOTIDE SEQUENCE [LARGE SCALE GENOMIC DNA]</scope>
    <source>
        <tissue evidence="2">Muscle</tissue>
    </source>
</reference>
<feature type="compositionally biased region" description="Polar residues" evidence="1">
    <location>
        <begin position="18"/>
        <end position="33"/>
    </location>
</feature>
<evidence type="ECO:0000313" key="2">
    <source>
        <dbReference type="EMBL" id="MPC31878.1"/>
    </source>
</evidence>
<evidence type="ECO:0000313" key="3">
    <source>
        <dbReference type="Proteomes" id="UP000324222"/>
    </source>
</evidence>
<feature type="region of interest" description="Disordered" evidence="1">
    <location>
        <begin position="61"/>
        <end position="88"/>
    </location>
</feature>
<gene>
    <name evidence="2" type="ORF">E2C01_025177</name>
</gene>
<feature type="compositionally biased region" description="Polar residues" evidence="1">
    <location>
        <begin position="1"/>
        <end position="10"/>
    </location>
</feature>
<proteinExistence type="predicted"/>
<sequence length="118" mass="12551">MDSRNPSLILQDSPAPCLTTSQGTQDATLTSQDTPANYTVFTPAEPSPAPWDSNGVVRRAQEWGGDTPTGAANVEGVHVTPPTSLTGSSKSRVSLVSMCRICHEGKVRLGWVELDWIG</sequence>